<evidence type="ECO:0000313" key="1">
    <source>
        <dbReference type="EMBL" id="KAK3061985.1"/>
    </source>
</evidence>
<sequence length="231" mass="25418">MWILPLVGYVGILVGFGFLTLAIASGLYYLSELVEEHTVFAKRLLTQLIYSIIGLQILLAVVDRFPLTLTAMSIGSHVVYMQNLRRFPIVKLSSPVFISSCVLVLVNHYLWFRHFSSPPTPSPRYSGRYNYETDPNIPSFTEVASYFGLCVWLVPFALFVGLSAGENVLPSMGSEYATGEGSSFISAGAEPGKGRGRREGLAKQAIDGAREWFDGTGQVLGLWKGDKARPL</sequence>
<gene>
    <name evidence="1" type="ORF">LTS18_005044</name>
</gene>
<evidence type="ECO:0000313" key="2">
    <source>
        <dbReference type="Proteomes" id="UP001186974"/>
    </source>
</evidence>
<keyword evidence="2" id="KW-1185">Reference proteome</keyword>
<accession>A0ACC3D5D4</accession>
<protein>
    <submittedName>
        <fullName evidence="1">Uncharacterized protein</fullName>
    </submittedName>
</protein>
<organism evidence="1 2">
    <name type="scientific">Coniosporium uncinatum</name>
    <dbReference type="NCBI Taxonomy" id="93489"/>
    <lineage>
        <taxon>Eukaryota</taxon>
        <taxon>Fungi</taxon>
        <taxon>Dikarya</taxon>
        <taxon>Ascomycota</taxon>
        <taxon>Pezizomycotina</taxon>
        <taxon>Dothideomycetes</taxon>
        <taxon>Dothideomycetes incertae sedis</taxon>
        <taxon>Coniosporium</taxon>
    </lineage>
</organism>
<reference evidence="1" key="1">
    <citation type="submission" date="2024-09" db="EMBL/GenBank/DDBJ databases">
        <title>Black Yeasts Isolated from many extreme environments.</title>
        <authorList>
            <person name="Coleine C."/>
            <person name="Stajich J.E."/>
            <person name="Selbmann L."/>
        </authorList>
    </citation>
    <scope>NUCLEOTIDE SEQUENCE</scope>
    <source>
        <strain evidence="1">CCFEE 5737</strain>
    </source>
</reference>
<proteinExistence type="predicted"/>
<dbReference type="EMBL" id="JAWDJW010007527">
    <property type="protein sequence ID" value="KAK3061985.1"/>
    <property type="molecule type" value="Genomic_DNA"/>
</dbReference>
<name>A0ACC3D5D4_9PEZI</name>
<comment type="caution">
    <text evidence="1">The sequence shown here is derived from an EMBL/GenBank/DDBJ whole genome shotgun (WGS) entry which is preliminary data.</text>
</comment>
<dbReference type="Proteomes" id="UP001186974">
    <property type="component" value="Unassembled WGS sequence"/>
</dbReference>